<gene>
    <name evidence="2" type="ORF">ZIOFF_053442</name>
</gene>
<dbReference type="Proteomes" id="UP000734854">
    <property type="component" value="Unassembled WGS sequence"/>
</dbReference>
<dbReference type="AlphaFoldDB" id="A0A8J5FD60"/>
<sequence length="114" mass="12754">MYAVLVMFPVVEIVVKADAQSCVLLLRVCACMQHKIEMDKRDGKFVDHPVMAAPPFQQMSRLDHPLPPNVGYPPPPPPPPQYAQPYACTTTTIWTALRVSVLCARLSFSEFVLE</sequence>
<dbReference type="PANTHER" id="PTHR31152:SF1">
    <property type="entry name" value="PLAC8 FAMILY PROTEIN"/>
    <property type="match status" value="1"/>
</dbReference>
<name>A0A8J5FD60_ZINOF</name>
<feature type="chain" id="PRO_5035162638" evidence="1">
    <location>
        <begin position="20"/>
        <end position="114"/>
    </location>
</feature>
<reference evidence="2 3" key="1">
    <citation type="submission" date="2020-08" db="EMBL/GenBank/DDBJ databases">
        <title>Plant Genome Project.</title>
        <authorList>
            <person name="Zhang R.-G."/>
        </authorList>
    </citation>
    <scope>NUCLEOTIDE SEQUENCE [LARGE SCALE GENOMIC DNA]</scope>
    <source>
        <tissue evidence="2">Rhizome</tissue>
    </source>
</reference>
<proteinExistence type="predicted"/>
<keyword evidence="1" id="KW-0732">Signal</keyword>
<evidence type="ECO:0000256" key="1">
    <source>
        <dbReference type="SAM" id="SignalP"/>
    </source>
</evidence>
<keyword evidence="3" id="KW-1185">Reference proteome</keyword>
<dbReference type="PANTHER" id="PTHR31152">
    <property type="entry name" value="PLAC8 FAMILY PROTEIN"/>
    <property type="match status" value="1"/>
</dbReference>
<organism evidence="2 3">
    <name type="scientific">Zingiber officinale</name>
    <name type="common">Ginger</name>
    <name type="synonym">Amomum zingiber</name>
    <dbReference type="NCBI Taxonomy" id="94328"/>
    <lineage>
        <taxon>Eukaryota</taxon>
        <taxon>Viridiplantae</taxon>
        <taxon>Streptophyta</taxon>
        <taxon>Embryophyta</taxon>
        <taxon>Tracheophyta</taxon>
        <taxon>Spermatophyta</taxon>
        <taxon>Magnoliopsida</taxon>
        <taxon>Liliopsida</taxon>
        <taxon>Zingiberales</taxon>
        <taxon>Zingiberaceae</taxon>
        <taxon>Zingiber</taxon>
    </lineage>
</organism>
<protein>
    <submittedName>
        <fullName evidence="2">Uncharacterized protein</fullName>
    </submittedName>
</protein>
<evidence type="ECO:0000313" key="2">
    <source>
        <dbReference type="EMBL" id="KAG6484917.1"/>
    </source>
</evidence>
<feature type="signal peptide" evidence="1">
    <location>
        <begin position="1"/>
        <end position="19"/>
    </location>
</feature>
<comment type="caution">
    <text evidence="2">The sequence shown here is derived from an EMBL/GenBank/DDBJ whole genome shotgun (WGS) entry which is preliminary data.</text>
</comment>
<accession>A0A8J5FD60</accession>
<evidence type="ECO:0000313" key="3">
    <source>
        <dbReference type="Proteomes" id="UP000734854"/>
    </source>
</evidence>
<dbReference type="EMBL" id="JACMSC010000015">
    <property type="protein sequence ID" value="KAG6484917.1"/>
    <property type="molecule type" value="Genomic_DNA"/>
</dbReference>